<dbReference type="InterPro" id="IPR050320">
    <property type="entry name" value="N5-glutamine_MTase"/>
</dbReference>
<evidence type="ECO:0000313" key="2">
    <source>
        <dbReference type="Proteomes" id="UP000320876"/>
    </source>
</evidence>
<dbReference type="CDD" id="cd02440">
    <property type="entry name" value="AdoMet_MTases"/>
    <property type="match status" value="1"/>
</dbReference>
<dbReference type="PANTHER" id="PTHR18895:SF74">
    <property type="entry name" value="MTRF1L RELEASE FACTOR GLUTAMINE METHYLTRANSFERASE"/>
    <property type="match status" value="1"/>
</dbReference>
<keyword evidence="1" id="KW-0489">Methyltransferase</keyword>
<dbReference type="AlphaFoldDB" id="A0A542DBI0"/>
<evidence type="ECO:0000313" key="1">
    <source>
        <dbReference type="EMBL" id="TQJ00438.1"/>
    </source>
</evidence>
<dbReference type="GO" id="GO:0005840">
    <property type="term" value="C:ribosome"/>
    <property type="evidence" value="ECO:0007669"/>
    <property type="project" value="UniProtKB-KW"/>
</dbReference>
<proteinExistence type="predicted"/>
<comment type="caution">
    <text evidence="1">The sequence shown here is derived from an EMBL/GenBank/DDBJ whole genome shotgun (WGS) entry which is preliminary data.</text>
</comment>
<dbReference type="GO" id="GO:0032259">
    <property type="term" value="P:methylation"/>
    <property type="evidence" value="ECO:0007669"/>
    <property type="project" value="UniProtKB-KW"/>
</dbReference>
<keyword evidence="1" id="KW-0687">Ribonucleoprotein</keyword>
<gene>
    <name evidence="1" type="ORF">FB471_0060</name>
</gene>
<accession>A0A542DBI0</accession>
<organism evidence="1 2">
    <name type="scientific">Amycolatopsis cihanbeyliensis</name>
    <dbReference type="NCBI Taxonomy" id="1128664"/>
    <lineage>
        <taxon>Bacteria</taxon>
        <taxon>Bacillati</taxon>
        <taxon>Actinomycetota</taxon>
        <taxon>Actinomycetes</taxon>
        <taxon>Pseudonocardiales</taxon>
        <taxon>Pseudonocardiaceae</taxon>
        <taxon>Amycolatopsis</taxon>
    </lineage>
</organism>
<keyword evidence="1" id="KW-0689">Ribosomal protein</keyword>
<dbReference type="InterPro" id="IPR029063">
    <property type="entry name" value="SAM-dependent_MTases_sf"/>
</dbReference>
<dbReference type="Proteomes" id="UP000320876">
    <property type="component" value="Unassembled WGS sequence"/>
</dbReference>
<dbReference type="SUPFAM" id="SSF53335">
    <property type="entry name" value="S-adenosyl-L-methionine-dependent methyltransferases"/>
    <property type="match status" value="1"/>
</dbReference>
<dbReference type="PANTHER" id="PTHR18895">
    <property type="entry name" value="HEMK METHYLTRANSFERASE"/>
    <property type="match status" value="1"/>
</dbReference>
<dbReference type="Gene3D" id="3.40.50.150">
    <property type="entry name" value="Vaccinia Virus protein VP39"/>
    <property type="match status" value="1"/>
</dbReference>
<reference evidence="1 2" key="1">
    <citation type="submission" date="2019-06" db="EMBL/GenBank/DDBJ databases">
        <title>Sequencing the genomes of 1000 actinobacteria strains.</title>
        <authorList>
            <person name="Klenk H.-P."/>
        </authorList>
    </citation>
    <scope>NUCLEOTIDE SEQUENCE [LARGE SCALE GENOMIC DNA]</scope>
    <source>
        <strain evidence="1 2">DSM 45679</strain>
    </source>
</reference>
<dbReference type="GO" id="GO:0008168">
    <property type="term" value="F:methyltransferase activity"/>
    <property type="evidence" value="ECO:0007669"/>
    <property type="project" value="UniProtKB-KW"/>
</dbReference>
<dbReference type="EMBL" id="VFML01000001">
    <property type="protein sequence ID" value="TQJ00438.1"/>
    <property type="molecule type" value="Genomic_DNA"/>
</dbReference>
<protein>
    <submittedName>
        <fullName evidence="1">Ribosomal protein L11 methyltransferase PrmA</fullName>
    </submittedName>
</protein>
<dbReference type="RefSeq" id="WP_170220646.1">
    <property type="nucleotide sequence ID" value="NZ_VFML01000001.1"/>
</dbReference>
<keyword evidence="1" id="KW-0808">Transferase</keyword>
<sequence length="374" mass="39830">MKIDKSALLTVREYFDRRMYALVDLRMSLECEPSLTGFPPFDSLQRVVGRLDPAPETMFRLFRLGETVDDGAFRAAFPEPVVDALVCTELVIRTGDGWRTPGLLLVPAQGLLLIAGTPPSYPTADGFPRAWFDLSTNFVAATLPGSLRGARVLDVCSGTGVQSLLCAIRGAESVLGVELDESGVVIASANAVLNGVADRVEFRVSDVLSALHPEETFDFVVANLPYAPVIGGTVAPDSVTGIGNAVLWPLLEQLPAHLSEAATGILATWRSIGHGGDSYQLRAITESLAAVGAAVTAYLDPAFDTVDGVLRMLHKDLSRRDTPVDVDAVVASVRRLVERAELPMDGFYNQLIHFSRAGGTAPAAVFGLARPGTA</sequence>
<name>A0A542DBI0_AMYCI</name>
<dbReference type="Pfam" id="PF06325">
    <property type="entry name" value="PrmA"/>
    <property type="match status" value="1"/>
</dbReference>
<keyword evidence="2" id="KW-1185">Reference proteome</keyword>